<name>A0A6D2KMC8_9BRAS</name>
<dbReference type="OrthoDB" id="1104396at2759"/>
<dbReference type="Proteomes" id="UP000467841">
    <property type="component" value="Unassembled WGS sequence"/>
</dbReference>
<feature type="chain" id="PRO_5025340329" evidence="1">
    <location>
        <begin position="23"/>
        <end position="102"/>
    </location>
</feature>
<keyword evidence="3" id="KW-1185">Reference proteome</keyword>
<dbReference type="AlphaFoldDB" id="A0A6D2KMC8"/>
<evidence type="ECO:0000313" key="2">
    <source>
        <dbReference type="EMBL" id="CAA7048718.1"/>
    </source>
</evidence>
<protein>
    <submittedName>
        <fullName evidence="2">Uncharacterized protein</fullName>
    </submittedName>
</protein>
<accession>A0A6D2KMC8</accession>
<proteinExistence type="predicted"/>
<dbReference type="EMBL" id="CACVBM020001396">
    <property type="protein sequence ID" value="CAA7048718.1"/>
    <property type="molecule type" value="Genomic_DNA"/>
</dbReference>
<evidence type="ECO:0000256" key="1">
    <source>
        <dbReference type="SAM" id="SignalP"/>
    </source>
</evidence>
<sequence>MKRYSRYLLLIISIFFVTFAFAEELQCSSDKTVYALDKERAIVRVSDIKRAHEMSKAKGVYGGGSLIRPKGKKNRAMASITKSASLALIHVTIATLVHLFLY</sequence>
<feature type="signal peptide" evidence="1">
    <location>
        <begin position="1"/>
        <end position="22"/>
    </location>
</feature>
<reference evidence="2" key="1">
    <citation type="submission" date="2020-01" db="EMBL/GenBank/DDBJ databases">
        <authorList>
            <person name="Mishra B."/>
        </authorList>
    </citation>
    <scope>NUCLEOTIDE SEQUENCE [LARGE SCALE GENOMIC DNA]</scope>
</reference>
<comment type="caution">
    <text evidence="2">The sequence shown here is derived from an EMBL/GenBank/DDBJ whole genome shotgun (WGS) entry which is preliminary data.</text>
</comment>
<gene>
    <name evidence="2" type="ORF">MERR_LOCUS35953</name>
</gene>
<organism evidence="2 3">
    <name type="scientific">Microthlaspi erraticum</name>
    <dbReference type="NCBI Taxonomy" id="1685480"/>
    <lineage>
        <taxon>Eukaryota</taxon>
        <taxon>Viridiplantae</taxon>
        <taxon>Streptophyta</taxon>
        <taxon>Embryophyta</taxon>
        <taxon>Tracheophyta</taxon>
        <taxon>Spermatophyta</taxon>
        <taxon>Magnoliopsida</taxon>
        <taxon>eudicotyledons</taxon>
        <taxon>Gunneridae</taxon>
        <taxon>Pentapetalae</taxon>
        <taxon>rosids</taxon>
        <taxon>malvids</taxon>
        <taxon>Brassicales</taxon>
        <taxon>Brassicaceae</taxon>
        <taxon>Coluteocarpeae</taxon>
        <taxon>Microthlaspi</taxon>
    </lineage>
</organism>
<keyword evidence="1" id="KW-0732">Signal</keyword>
<evidence type="ECO:0000313" key="3">
    <source>
        <dbReference type="Proteomes" id="UP000467841"/>
    </source>
</evidence>